<feature type="transmembrane region" description="Helical" evidence="7">
    <location>
        <begin position="449"/>
        <end position="475"/>
    </location>
</feature>
<dbReference type="InterPro" id="IPR036259">
    <property type="entry name" value="MFS_trans_sf"/>
</dbReference>
<dbReference type="GO" id="GO:0022857">
    <property type="term" value="F:transmembrane transporter activity"/>
    <property type="evidence" value="ECO:0007669"/>
    <property type="project" value="InterPro"/>
</dbReference>
<dbReference type="InterPro" id="IPR011701">
    <property type="entry name" value="MFS"/>
</dbReference>
<dbReference type="Pfam" id="PF07690">
    <property type="entry name" value="MFS_1"/>
    <property type="match status" value="1"/>
</dbReference>
<accession>A0A9W9J6I7</accession>
<gene>
    <name evidence="9" type="ORF">N7498_010225</name>
</gene>
<dbReference type="PRINTS" id="PR01036">
    <property type="entry name" value="TCRTETB"/>
</dbReference>
<protein>
    <recommendedName>
        <fullName evidence="8">Major facilitator superfamily (MFS) profile domain-containing protein</fullName>
    </recommendedName>
</protein>
<proteinExistence type="inferred from homology"/>
<evidence type="ECO:0000259" key="8">
    <source>
        <dbReference type="PROSITE" id="PS50850"/>
    </source>
</evidence>
<evidence type="ECO:0000256" key="7">
    <source>
        <dbReference type="SAM" id="Phobius"/>
    </source>
</evidence>
<comment type="caution">
    <text evidence="9">The sequence shown here is derived from an EMBL/GenBank/DDBJ whole genome shotgun (WGS) entry which is preliminary data.</text>
</comment>
<reference evidence="9" key="1">
    <citation type="submission" date="2022-12" db="EMBL/GenBank/DDBJ databases">
        <authorList>
            <person name="Petersen C."/>
        </authorList>
    </citation>
    <scope>NUCLEOTIDE SEQUENCE</scope>
    <source>
        <strain evidence="9">IBT 15544</strain>
    </source>
</reference>
<feature type="domain" description="Major facilitator superfamily (MFS) profile" evidence="8">
    <location>
        <begin position="42"/>
        <end position="546"/>
    </location>
</feature>
<feature type="transmembrane region" description="Helical" evidence="7">
    <location>
        <begin position="270"/>
        <end position="287"/>
    </location>
</feature>
<organism evidence="9 10">
    <name type="scientific">Penicillium cinerascens</name>
    <dbReference type="NCBI Taxonomy" id="70096"/>
    <lineage>
        <taxon>Eukaryota</taxon>
        <taxon>Fungi</taxon>
        <taxon>Dikarya</taxon>
        <taxon>Ascomycota</taxon>
        <taxon>Pezizomycotina</taxon>
        <taxon>Eurotiomycetes</taxon>
        <taxon>Eurotiomycetidae</taxon>
        <taxon>Eurotiales</taxon>
        <taxon>Aspergillaceae</taxon>
        <taxon>Penicillium</taxon>
    </lineage>
</organism>
<evidence type="ECO:0000256" key="3">
    <source>
        <dbReference type="ARBA" id="ARBA00022692"/>
    </source>
</evidence>
<feature type="transmembrane region" description="Helical" evidence="7">
    <location>
        <begin position="385"/>
        <end position="405"/>
    </location>
</feature>
<comment type="subcellular location">
    <subcellularLocation>
        <location evidence="1">Membrane</location>
        <topology evidence="1">Multi-pass membrane protein</topology>
    </subcellularLocation>
</comment>
<comment type="similarity">
    <text evidence="2">Belongs to the major facilitator superfamily. TCR/Tet family.</text>
</comment>
<dbReference type="OrthoDB" id="10021397at2759"/>
<feature type="transmembrane region" description="Helical" evidence="7">
    <location>
        <begin position="307"/>
        <end position="328"/>
    </location>
</feature>
<evidence type="ECO:0000256" key="6">
    <source>
        <dbReference type="SAM" id="MobiDB-lite"/>
    </source>
</evidence>
<feature type="transmembrane region" description="Helical" evidence="7">
    <location>
        <begin position="132"/>
        <end position="153"/>
    </location>
</feature>
<dbReference type="PROSITE" id="PS50850">
    <property type="entry name" value="MFS"/>
    <property type="match status" value="1"/>
</dbReference>
<feature type="transmembrane region" description="Helical" evidence="7">
    <location>
        <begin position="197"/>
        <end position="216"/>
    </location>
</feature>
<dbReference type="PANTHER" id="PTHR23501">
    <property type="entry name" value="MAJOR FACILITATOR SUPERFAMILY"/>
    <property type="match status" value="1"/>
</dbReference>
<dbReference type="SUPFAM" id="SSF103473">
    <property type="entry name" value="MFS general substrate transporter"/>
    <property type="match status" value="1"/>
</dbReference>
<dbReference type="CDD" id="cd17502">
    <property type="entry name" value="MFS_Azr1_MDR_like"/>
    <property type="match status" value="1"/>
</dbReference>
<sequence length="573" mass="61199">MTANLAPENEIATADVAEAAITQVQELEETSQYLKLPSVILISIVLCLATFCVAVDNTIISTAVPRITKTFDSIDDVGWYASIYPLTSCAFQPSYGKIYSIFSSKYVFLAALFIFEIGSVVCATAPSSHAFIAGRALAGLGSAGIQAGTTLILAESVPLRQRPTWNSIIGSMFAVGSVAGPLLGGAFSDSVTWRWCFYINLPIGGAVMIFIVFFYTGSRGTDKSSRPIGLRAQIERFDLAGTCIFVAATVCLLLALSWGGTTYAWDNARIVALLTIAGILFCSFYGIERWKKDNAIVPLRLLRRRSIGAAILFGICLGGVFFVCISNTDFALDPANQDITIVLALWFQLVNGVSAVESAILFIPFMLSVVGGFMFAGFGTAATGYYTPFVYAGSILMSIGTGLLTTVQPHLTSRAKWIGFQILCGVGIGFGEEQGIYMVQTTLPEKDVAIGVGIVFFAQTFGGALFVSVAQTVFLENIRKALKTIAPDLNPQSVLNSASAGSAQTSPELQAVYAPAIKNALRVGMILATVSGLGALLYDWKSLKAKDEDGNNGPSRDRGIELEAQVRTEEKKV</sequence>
<evidence type="ECO:0000256" key="1">
    <source>
        <dbReference type="ARBA" id="ARBA00004141"/>
    </source>
</evidence>
<dbReference type="InterPro" id="IPR020846">
    <property type="entry name" value="MFS_dom"/>
</dbReference>
<feature type="transmembrane region" description="Helical" evidence="7">
    <location>
        <begin position="237"/>
        <end position="258"/>
    </location>
</feature>
<dbReference type="GeneID" id="83184582"/>
<evidence type="ECO:0000256" key="5">
    <source>
        <dbReference type="ARBA" id="ARBA00023136"/>
    </source>
</evidence>
<keyword evidence="5 7" id="KW-0472">Membrane</keyword>
<dbReference type="GO" id="GO:0005886">
    <property type="term" value="C:plasma membrane"/>
    <property type="evidence" value="ECO:0007669"/>
    <property type="project" value="TreeGrafter"/>
</dbReference>
<reference evidence="9" key="2">
    <citation type="journal article" date="2023" name="IMA Fungus">
        <title>Comparative genomic study of the Penicillium genus elucidates a diverse pangenome and 15 lateral gene transfer events.</title>
        <authorList>
            <person name="Petersen C."/>
            <person name="Sorensen T."/>
            <person name="Nielsen M.R."/>
            <person name="Sondergaard T.E."/>
            <person name="Sorensen J.L."/>
            <person name="Fitzpatrick D.A."/>
            <person name="Frisvad J.C."/>
            <person name="Nielsen K.L."/>
        </authorList>
    </citation>
    <scope>NUCLEOTIDE SEQUENCE</scope>
    <source>
        <strain evidence="9">IBT 15544</strain>
    </source>
</reference>
<feature type="transmembrane region" description="Helical" evidence="7">
    <location>
        <begin position="39"/>
        <end position="60"/>
    </location>
</feature>
<feature type="transmembrane region" description="Helical" evidence="7">
    <location>
        <begin position="360"/>
        <end position="379"/>
    </location>
</feature>
<dbReference type="Gene3D" id="1.20.1250.20">
    <property type="entry name" value="MFS general substrate transporter like domains"/>
    <property type="match status" value="1"/>
</dbReference>
<feature type="transmembrane region" description="Helical" evidence="7">
    <location>
        <begin position="165"/>
        <end position="185"/>
    </location>
</feature>
<dbReference type="AlphaFoldDB" id="A0A9W9J6I7"/>
<evidence type="ECO:0000256" key="4">
    <source>
        <dbReference type="ARBA" id="ARBA00022989"/>
    </source>
</evidence>
<name>A0A9W9J6I7_9EURO</name>
<evidence type="ECO:0000313" key="9">
    <source>
        <dbReference type="EMBL" id="KAJ5191240.1"/>
    </source>
</evidence>
<dbReference type="EMBL" id="JAPQKR010000016">
    <property type="protein sequence ID" value="KAJ5191240.1"/>
    <property type="molecule type" value="Genomic_DNA"/>
</dbReference>
<dbReference type="FunFam" id="1.20.1720.10:FF:000012">
    <property type="entry name" value="MFS toxin efflux pump (AflT)"/>
    <property type="match status" value="1"/>
</dbReference>
<dbReference type="Proteomes" id="UP001150904">
    <property type="component" value="Unassembled WGS sequence"/>
</dbReference>
<evidence type="ECO:0000256" key="2">
    <source>
        <dbReference type="ARBA" id="ARBA00007520"/>
    </source>
</evidence>
<keyword evidence="10" id="KW-1185">Reference proteome</keyword>
<feature type="region of interest" description="Disordered" evidence="6">
    <location>
        <begin position="546"/>
        <end position="573"/>
    </location>
</feature>
<feature type="transmembrane region" description="Helical" evidence="7">
    <location>
        <begin position="106"/>
        <end position="126"/>
    </location>
</feature>
<evidence type="ECO:0000313" key="10">
    <source>
        <dbReference type="Proteomes" id="UP001150904"/>
    </source>
</evidence>
<dbReference type="PANTHER" id="PTHR23501:SF199">
    <property type="entry name" value="MFS EFFLUX TRANSPORTER INPD-RELATED"/>
    <property type="match status" value="1"/>
</dbReference>
<keyword evidence="4 7" id="KW-1133">Transmembrane helix</keyword>
<dbReference type="RefSeq" id="XP_058304180.1">
    <property type="nucleotide sequence ID" value="XM_058457281.1"/>
</dbReference>
<keyword evidence="3 7" id="KW-0812">Transmembrane</keyword>